<evidence type="ECO:0000256" key="2">
    <source>
        <dbReference type="SAM" id="Phobius"/>
    </source>
</evidence>
<feature type="transmembrane region" description="Helical" evidence="2">
    <location>
        <begin position="143"/>
        <end position="161"/>
    </location>
</feature>
<gene>
    <name evidence="3" type="ORF">ASEP1449_LOCUS13575</name>
</gene>
<evidence type="ECO:0000256" key="1">
    <source>
        <dbReference type="SAM" id="MobiDB-lite"/>
    </source>
</evidence>
<dbReference type="PROSITE" id="PS51257">
    <property type="entry name" value="PROKAR_LIPOPROTEIN"/>
    <property type="match status" value="1"/>
</dbReference>
<organism evidence="3">
    <name type="scientific">Attheya septentrionalis</name>
    <dbReference type="NCBI Taxonomy" id="420275"/>
    <lineage>
        <taxon>Eukaryota</taxon>
        <taxon>Sar</taxon>
        <taxon>Stramenopiles</taxon>
        <taxon>Ochrophyta</taxon>
        <taxon>Bacillariophyta</taxon>
        <taxon>Coscinodiscophyceae</taxon>
        <taxon>Chaetocerotophycidae</taxon>
        <taxon>Chaetocerotales</taxon>
        <taxon>Attheyaceae</taxon>
        <taxon>Attheya</taxon>
    </lineage>
</organism>
<evidence type="ECO:0000313" key="3">
    <source>
        <dbReference type="EMBL" id="CAD9821741.1"/>
    </source>
</evidence>
<dbReference type="AlphaFoldDB" id="A0A7S2UJJ4"/>
<proteinExistence type="predicted"/>
<name>A0A7S2UJJ4_9STRA</name>
<keyword evidence="2" id="KW-0812">Transmembrane</keyword>
<feature type="transmembrane region" description="Helical" evidence="2">
    <location>
        <begin position="115"/>
        <end position="136"/>
    </location>
</feature>
<protein>
    <submittedName>
        <fullName evidence="3">Uncharacterized protein</fullName>
    </submittedName>
</protein>
<dbReference type="SUPFAM" id="SSF57783">
    <property type="entry name" value="Zinc beta-ribbon"/>
    <property type="match status" value="1"/>
</dbReference>
<feature type="compositionally biased region" description="Basic and acidic residues" evidence="1">
    <location>
        <begin position="252"/>
        <end position="263"/>
    </location>
</feature>
<feature type="region of interest" description="Disordered" evidence="1">
    <location>
        <begin position="241"/>
        <end position="263"/>
    </location>
</feature>
<feature type="compositionally biased region" description="Polar residues" evidence="1">
    <location>
        <begin position="241"/>
        <end position="251"/>
    </location>
</feature>
<reference evidence="3" key="1">
    <citation type="submission" date="2021-01" db="EMBL/GenBank/DDBJ databases">
        <authorList>
            <person name="Corre E."/>
            <person name="Pelletier E."/>
            <person name="Niang G."/>
            <person name="Scheremetjew M."/>
            <person name="Finn R."/>
            <person name="Kale V."/>
            <person name="Holt S."/>
            <person name="Cochrane G."/>
            <person name="Meng A."/>
            <person name="Brown T."/>
            <person name="Cohen L."/>
        </authorList>
    </citation>
    <scope>NUCLEOTIDE SEQUENCE</scope>
    <source>
        <strain evidence="3">CCMP2084</strain>
    </source>
</reference>
<keyword evidence="2" id="KW-1133">Transmembrane helix</keyword>
<accession>A0A7S2UJJ4</accession>
<keyword evidence="2" id="KW-0472">Membrane</keyword>
<dbReference type="EMBL" id="HBHQ01020181">
    <property type="protein sequence ID" value="CAD9821741.1"/>
    <property type="molecule type" value="Transcribed_RNA"/>
</dbReference>
<sequence length="277" mass="29647">MTLKPFALRNCRMCGVVPVLMAAFVACTPITGISAFVVPNRHVPNVGVVRGMNTDIYKPSRPSSHYWGASFEQNSRLQKKQSSSAVVSYMYKLPPGGGGDGGDPLKDLKGLLPTIGTGAAILLFFLSPLGSIFFAITNSLFTLALLTPIILIGGFQAWQFLYTMEGPCPNCGEPTRVLKDDDQPGICLSCGTIVRATSDNSGLEICNNPNDIMQKNDSPFDDIFGGGGNGGSFADFFDTSSMSQPSMGNTTPKKESREAKAKREGTIIDIDVIEKTD</sequence>